<dbReference type="EMBL" id="CADEPI010000324">
    <property type="protein sequence ID" value="CAB3383799.1"/>
    <property type="molecule type" value="Genomic_DNA"/>
</dbReference>
<keyword evidence="3" id="KW-1185">Reference proteome</keyword>
<sequence>MKLISSQSRGRAMEVEKSRRNIYPTHEPDDVKRTGQVFIVRRGVPLGISSTNFYSSSDSENPFQHWAIAVKFIDGKWVRIEGFNIHGRLRAGYRCSSSKPKGTIINVEDTPVSGIVTFRVWILNFLSLQWLKASLYRPVRFIMASPRDLHKLAASIPINLPFYCLQLNDCQTWFLRAMYELQKYEKVI</sequence>
<feature type="region of interest" description="Disordered" evidence="1">
    <location>
        <begin position="1"/>
        <end position="26"/>
    </location>
</feature>
<accession>A0A8S1DMU2</accession>
<evidence type="ECO:0000256" key="1">
    <source>
        <dbReference type="SAM" id="MobiDB-lite"/>
    </source>
</evidence>
<evidence type="ECO:0000313" key="2">
    <source>
        <dbReference type="EMBL" id="CAB3383799.1"/>
    </source>
</evidence>
<dbReference type="Proteomes" id="UP000494165">
    <property type="component" value="Unassembled WGS sequence"/>
</dbReference>
<comment type="caution">
    <text evidence="2">The sequence shown here is derived from an EMBL/GenBank/DDBJ whole genome shotgun (WGS) entry which is preliminary data.</text>
</comment>
<name>A0A8S1DMU2_9INSE</name>
<protein>
    <submittedName>
        <fullName evidence="2">Uncharacterized protein</fullName>
    </submittedName>
</protein>
<organism evidence="2 3">
    <name type="scientific">Cloeon dipterum</name>
    <dbReference type="NCBI Taxonomy" id="197152"/>
    <lineage>
        <taxon>Eukaryota</taxon>
        <taxon>Metazoa</taxon>
        <taxon>Ecdysozoa</taxon>
        <taxon>Arthropoda</taxon>
        <taxon>Hexapoda</taxon>
        <taxon>Insecta</taxon>
        <taxon>Pterygota</taxon>
        <taxon>Palaeoptera</taxon>
        <taxon>Ephemeroptera</taxon>
        <taxon>Pisciforma</taxon>
        <taxon>Baetidae</taxon>
        <taxon>Cloeon</taxon>
    </lineage>
</organism>
<dbReference type="AlphaFoldDB" id="A0A8S1DMU2"/>
<gene>
    <name evidence="2" type="ORF">CLODIP_2_CD03478</name>
</gene>
<proteinExistence type="predicted"/>
<evidence type="ECO:0000313" key="3">
    <source>
        <dbReference type="Proteomes" id="UP000494165"/>
    </source>
</evidence>
<reference evidence="2 3" key="1">
    <citation type="submission" date="2020-04" db="EMBL/GenBank/DDBJ databases">
        <authorList>
            <person name="Alioto T."/>
            <person name="Alioto T."/>
            <person name="Gomez Garrido J."/>
        </authorList>
    </citation>
    <scope>NUCLEOTIDE SEQUENCE [LARGE SCALE GENOMIC DNA]</scope>
</reference>